<evidence type="ECO:0000313" key="4">
    <source>
        <dbReference type="RefSeq" id="XP_033533663.1"/>
    </source>
</evidence>
<dbReference type="PANTHER" id="PTHR33112">
    <property type="entry name" value="DOMAIN PROTEIN, PUTATIVE-RELATED"/>
    <property type="match status" value="1"/>
</dbReference>
<sequence>MDFLVVPLDSQCAQPTNTLGPPNLEVATNLDSCTESEGTFKKISNWLTACNPTDHPYCDPSLGPLTLPKRLLDIRIPGRVRLHCTDDLAKIGDTLTGKTASSSYVTLSHCWGKVMPLALTIATEPSLAAGVEETGLPQTFRDAVAVARKFSVDYIWIDSLCILQDDPADWRIESQKMGHVYGGSYFNIAAMGAANSSHGLFFRRSTSVLQPCHVSVPRTHSWFGESSGPRTCLVYADSYYNMVKGFAPLLKRGWVVQERFLSRRSIHFARQQVFWECFHTYACEDIVKLFTACALTYQKDKLPAVAGIAYSLASDGRHGSYLAGLWTEGFFSDLLRRPHFQYKIQRQEVYRAPTWSWASLDGPVIWRDIENFVVGSTLRRLDASVVGLLVQPTGASAREYHRLGCFQMKRPDLTTEDSPVFYGVEPLAAERFGTVAPGTFSAVCEASALSRRHSPFRFWHEVEHPYVASSIPCLAHCHDNCLFPISSPISQPSHQVP</sequence>
<protein>
    <submittedName>
        <fullName evidence="2 4">HET-domain-containing protein</fullName>
    </submittedName>
</protein>
<evidence type="ECO:0000313" key="3">
    <source>
        <dbReference type="Proteomes" id="UP000504638"/>
    </source>
</evidence>
<reference evidence="2 4" key="1">
    <citation type="submission" date="2020-01" db="EMBL/GenBank/DDBJ databases">
        <authorList>
            <consortium name="DOE Joint Genome Institute"/>
            <person name="Haridas S."/>
            <person name="Albert R."/>
            <person name="Binder M."/>
            <person name="Bloem J."/>
            <person name="Labutti K."/>
            <person name="Salamov A."/>
            <person name="Andreopoulos B."/>
            <person name="Baker S.E."/>
            <person name="Barry K."/>
            <person name="Bills G."/>
            <person name="Bluhm B.H."/>
            <person name="Cannon C."/>
            <person name="Castanera R."/>
            <person name="Culley D.E."/>
            <person name="Daum C."/>
            <person name="Ezra D."/>
            <person name="Gonzalez J.B."/>
            <person name="Henrissat B."/>
            <person name="Kuo A."/>
            <person name="Liang C."/>
            <person name="Lipzen A."/>
            <person name="Lutzoni F."/>
            <person name="Magnuson J."/>
            <person name="Mondo S."/>
            <person name="Nolan M."/>
            <person name="Ohm R."/>
            <person name="Pangilinan J."/>
            <person name="Park H.-J."/>
            <person name="Ramirez L."/>
            <person name="Alfaro M."/>
            <person name="Sun H."/>
            <person name="Tritt A."/>
            <person name="Yoshinaga Y."/>
            <person name="Zwiers L.-H."/>
            <person name="Turgeon B.G."/>
            <person name="Goodwin S.B."/>
            <person name="Spatafora J.W."/>
            <person name="Crous P.W."/>
            <person name="Grigoriev I.V."/>
        </authorList>
    </citation>
    <scope>NUCLEOTIDE SEQUENCE</scope>
    <source>
        <strain evidence="2 4">CBS 781.70</strain>
    </source>
</reference>
<dbReference type="AlphaFoldDB" id="A0A6G1G220"/>
<gene>
    <name evidence="2 4" type="ORF">P152DRAFT_449818</name>
</gene>
<evidence type="ECO:0000259" key="1">
    <source>
        <dbReference type="Pfam" id="PF06985"/>
    </source>
</evidence>
<evidence type="ECO:0000313" key="2">
    <source>
        <dbReference type="EMBL" id="KAF1812032.1"/>
    </source>
</evidence>
<reference evidence="4" key="3">
    <citation type="submission" date="2025-04" db="UniProtKB">
        <authorList>
            <consortium name="RefSeq"/>
        </authorList>
    </citation>
    <scope>IDENTIFICATION</scope>
    <source>
        <strain evidence="4">CBS 781.70</strain>
    </source>
</reference>
<dbReference type="PANTHER" id="PTHR33112:SF15">
    <property type="entry name" value="HETEROKARYON INCOMPATIBILITY DOMAIN-CONTAINING PROTEIN"/>
    <property type="match status" value="1"/>
</dbReference>
<dbReference type="RefSeq" id="XP_033533663.1">
    <property type="nucleotide sequence ID" value="XM_033678130.1"/>
</dbReference>
<feature type="domain" description="Heterokaryon incompatibility" evidence="1">
    <location>
        <begin position="104"/>
        <end position="258"/>
    </location>
</feature>
<dbReference type="Proteomes" id="UP000504638">
    <property type="component" value="Unplaced"/>
</dbReference>
<keyword evidence="3" id="KW-1185">Reference proteome</keyword>
<dbReference type="InterPro" id="IPR010730">
    <property type="entry name" value="HET"/>
</dbReference>
<organism evidence="2">
    <name type="scientific">Eremomyces bilateralis CBS 781.70</name>
    <dbReference type="NCBI Taxonomy" id="1392243"/>
    <lineage>
        <taxon>Eukaryota</taxon>
        <taxon>Fungi</taxon>
        <taxon>Dikarya</taxon>
        <taxon>Ascomycota</taxon>
        <taxon>Pezizomycotina</taxon>
        <taxon>Dothideomycetes</taxon>
        <taxon>Dothideomycetes incertae sedis</taxon>
        <taxon>Eremomycetales</taxon>
        <taxon>Eremomycetaceae</taxon>
        <taxon>Eremomyces</taxon>
    </lineage>
</organism>
<dbReference type="Pfam" id="PF06985">
    <property type="entry name" value="HET"/>
    <property type="match status" value="1"/>
</dbReference>
<name>A0A6G1G220_9PEZI</name>
<proteinExistence type="predicted"/>
<accession>A0A6G1G220</accession>
<dbReference type="OrthoDB" id="5125733at2759"/>
<dbReference type="GeneID" id="54418700"/>
<dbReference type="EMBL" id="ML975159">
    <property type="protein sequence ID" value="KAF1812032.1"/>
    <property type="molecule type" value="Genomic_DNA"/>
</dbReference>
<reference evidence="4" key="2">
    <citation type="submission" date="2020-04" db="EMBL/GenBank/DDBJ databases">
        <authorList>
            <consortium name="NCBI Genome Project"/>
        </authorList>
    </citation>
    <scope>NUCLEOTIDE SEQUENCE</scope>
    <source>
        <strain evidence="4">CBS 781.70</strain>
    </source>
</reference>